<dbReference type="InterPro" id="IPR036047">
    <property type="entry name" value="F-box-like_dom_sf"/>
</dbReference>
<dbReference type="RefSeq" id="XP_018989212.1">
    <property type="nucleotide sequence ID" value="XM_019142641.1"/>
</dbReference>
<dbReference type="AlphaFoldDB" id="A0A1E3HAG1"/>
<dbReference type="Pfam" id="PF07393">
    <property type="entry name" value="Sec10_HB"/>
    <property type="match status" value="1"/>
</dbReference>
<dbReference type="SUPFAM" id="SSF81383">
    <property type="entry name" value="F-box domain"/>
    <property type="match status" value="1"/>
</dbReference>
<dbReference type="Proteomes" id="UP000094065">
    <property type="component" value="Unassembled WGS sequence"/>
</dbReference>
<dbReference type="STRING" id="1295533.A0A1E3HAG1"/>
<name>A0A1E3HAG1_9TREE</name>
<evidence type="ECO:0000256" key="1">
    <source>
        <dbReference type="SAM" id="MobiDB-lite"/>
    </source>
</evidence>
<evidence type="ECO:0000259" key="2">
    <source>
        <dbReference type="Pfam" id="PF07393"/>
    </source>
</evidence>
<evidence type="ECO:0000313" key="3">
    <source>
        <dbReference type="EMBL" id="ODN73300.1"/>
    </source>
</evidence>
<keyword evidence="4" id="KW-1185">Reference proteome</keyword>
<feature type="compositionally biased region" description="Polar residues" evidence="1">
    <location>
        <begin position="658"/>
        <end position="676"/>
    </location>
</feature>
<gene>
    <name evidence="3" type="ORF">L202_07847</name>
</gene>
<evidence type="ECO:0000313" key="4">
    <source>
        <dbReference type="Proteomes" id="UP000094065"/>
    </source>
</evidence>
<dbReference type="PANTHER" id="PTHR12100:SF1">
    <property type="entry name" value="RECYCLIN-1"/>
    <property type="match status" value="1"/>
</dbReference>
<protein>
    <recommendedName>
        <fullName evidence="2">Exocyst complex component Sec10-like alpha-helical bundle domain-containing protein</fullName>
    </recommendedName>
</protein>
<accession>A0A1E3HAG1</accession>
<dbReference type="GO" id="GO:0000145">
    <property type="term" value="C:exocyst"/>
    <property type="evidence" value="ECO:0007669"/>
    <property type="project" value="TreeGrafter"/>
</dbReference>
<dbReference type="OrthoDB" id="5554140at2759"/>
<dbReference type="GO" id="GO:0006893">
    <property type="term" value="P:Golgi to plasma membrane transport"/>
    <property type="evidence" value="ECO:0007669"/>
    <property type="project" value="TreeGrafter"/>
</dbReference>
<dbReference type="InterPro" id="IPR009976">
    <property type="entry name" value="Sec10-like"/>
</dbReference>
<reference evidence="3 4" key="1">
    <citation type="submission" date="2016-06" db="EMBL/GenBank/DDBJ databases">
        <title>Evolution of pathogenesis and genome organization in the Tremellales.</title>
        <authorList>
            <person name="Cuomo C."/>
            <person name="Litvintseva A."/>
            <person name="Heitman J."/>
            <person name="Chen Y."/>
            <person name="Sun S."/>
            <person name="Springer D."/>
            <person name="Dromer F."/>
            <person name="Young S."/>
            <person name="Zeng Q."/>
            <person name="Chapman S."/>
            <person name="Gujja S."/>
            <person name="Saif S."/>
            <person name="Birren B."/>
        </authorList>
    </citation>
    <scope>NUCLEOTIDE SEQUENCE [LARGE SCALE GENOMIC DNA]</scope>
    <source>
        <strain evidence="3 4">CBS 6039</strain>
    </source>
</reference>
<feature type="region of interest" description="Disordered" evidence="1">
    <location>
        <begin position="93"/>
        <end position="196"/>
    </location>
</feature>
<feature type="compositionally biased region" description="Polar residues" evidence="1">
    <location>
        <begin position="118"/>
        <end position="128"/>
    </location>
</feature>
<organism evidence="3 4">
    <name type="scientific">Cryptococcus amylolentus CBS 6039</name>
    <dbReference type="NCBI Taxonomy" id="1295533"/>
    <lineage>
        <taxon>Eukaryota</taxon>
        <taxon>Fungi</taxon>
        <taxon>Dikarya</taxon>
        <taxon>Basidiomycota</taxon>
        <taxon>Agaricomycotina</taxon>
        <taxon>Tremellomycetes</taxon>
        <taxon>Tremellales</taxon>
        <taxon>Cryptococcaceae</taxon>
        <taxon>Cryptococcus</taxon>
    </lineage>
</organism>
<dbReference type="PANTHER" id="PTHR12100">
    <property type="entry name" value="SEC10"/>
    <property type="match status" value="1"/>
</dbReference>
<dbReference type="EMBL" id="AWGJ01000013">
    <property type="protein sequence ID" value="ODN73300.1"/>
    <property type="molecule type" value="Genomic_DNA"/>
</dbReference>
<dbReference type="GO" id="GO:0006887">
    <property type="term" value="P:exocytosis"/>
    <property type="evidence" value="ECO:0007669"/>
    <property type="project" value="TreeGrafter"/>
</dbReference>
<dbReference type="InterPro" id="IPR048627">
    <property type="entry name" value="Sec10_HB"/>
</dbReference>
<feature type="domain" description="Exocyst complex component Sec10-like alpha-helical bundle" evidence="2">
    <location>
        <begin position="350"/>
        <end position="997"/>
    </location>
</feature>
<comment type="caution">
    <text evidence="3">The sequence shown here is derived from an EMBL/GenBank/DDBJ whole genome shotgun (WGS) entry which is preliminary data.</text>
</comment>
<proteinExistence type="predicted"/>
<sequence>MDKWAPIAPSNPSTSTAHLSSRFASVLKPTKPGAHNAKSSGSLIGRWPEDVVLRIVELAPVCDLPNMARANRAFAKIVKDERGWEWRCKLLGLKPESKPPAPSPRRDQTLKTSPLRPNKTSFSAQHSSPLIDDDFGDFSGQNNDTFEDVDFGDFEVGKPAGSPNPGVSSGGPKEANLLDFDDLPLPSRPTGKQGGQARTTGFFALTPSAPRHEVAFPSSAPGAFYNAYKQHHLSLVPLCHHLRSSPSPSSTLSLLFPPSPTTSLPPSLPKQSEVLLSLLLFLTPQLQPLHDWGFLRQALLTAADRFDSTCLVAFEVADGRKDEEGMKVAAESSWAVWEAGGGKREQWECGRVWVEKREVFYDSAKWDSAENIIKAQTSTGGTTRQLDFTPMDAFISHVLEAFRIDAETAHRVFPVNARVILSFCDRLANEVIGDYIHPLLSQARAVSQALFLRATAATFVQSWKLVDVVMEVLGSEQKVITREQVEDSVFRMFEEHLDEYLDDETEWVQQHLKDICRAWETQLGTSDSPTQTKSTPTFLTSSNPDQVKRNVLASFKDALLLPVTIVPRTVTFGVNAIVTGGTQAVNGLAMLNPQKWTGKNGAVKEGEEGGVVFEVSEVDEKAAGNMGAVDVGAGVEETEDAEEVKEALDTSLAVPETNGHSPSPSQLNSRSVTPNPSDDKSFDRLQLLVSLDTALELIQVDRDSLKRVETFARYPGKAGYKVRDAIEEVFILLLKAAGDRHIAPGFRIATDQMSTYKPAEHEETTSVAPLLQFFELVHIGDTIQSMVQVYFDQELSPYVDKTDFLNAVMREKKRFEGVLDDAVAAGLNAGIEVLMNQVEHIIQVKTAPREYYPEADKPLDLGPTEGCKEAVRCLEMHCNLLRGSTSKDVLEVFYQEVGIRLETIIQRHLKRQIISLEGGFQIIADLNAYYAFVASLKQQRITEDFSNLKMLGNVFIVSDAKDLAQIVRDVTRYGGTFTPEDIYEFIQRRADWKKIEKTVDKAMYALSVREDCVIM</sequence>
<feature type="compositionally biased region" description="Low complexity" evidence="1">
    <location>
        <begin position="159"/>
        <end position="172"/>
    </location>
</feature>
<dbReference type="GeneID" id="30159156"/>
<feature type="region of interest" description="Disordered" evidence="1">
    <location>
        <begin position="652"/>
        <end position="679"/>
    </location>
</feature>